<proteinExistence type="predicted"/>
<name>C4JPZ3_UNCRE</name>
<dbReference type="EMBL" id="CH476616">
    <property type="protein sequence ID" value="EEP78380.1"/>
    <property type="molecule type" value="Genomic_DNA"/>
</dbReference>
<dbReference type="AlphaFoldDB" id="C4JPZ3"/>
<dbReference type="STRING" id="336963.C4JPZ3"/>
<sequence length="232" mass="25932">MGWWWSSSGQSQQPSQASAPDNKHDSLPRQAEDLPPAAPPPQPRRPVTRDELADAELQAFLSGMKAPNEPSQPSQSQTPPSSSSSSSSSSSPSPAPALPPSSINPDALYPSTMSCRDAFDYAFFCQSFGGQWVNYYRFGELRDCSQHWSDFWFCMRTKSYSSEDRARMVVDYNRKKASRWKTGPTSQDVWDIRTEPVKGAFEGDFAALEREMKLAEQRNDEQKSEMKVTGVA</sequence>
<evidence type="ECO:0000313" key="4">
    <source>
        <dbReference type="Proteomes" id="UP000002058"/>
    </source>
</evidence>
<feature type="compositionally biased region" description="Low complexity" evidence="2">
    <location>
        <begin position="1"/>
        <end position="20"/>
    </location>
</feature>
<evidence type="ECO:0008006" key="5">
    <source>
        <dbReference type="Google" id="ProtNLM"/>
    </source>
</evidence>
<dbReference type="HOGENOM" id="CLU_074897_1_0_1"/>
<keyword evidence="4" id="KW-1185">Reference proteome</keyword>
<dbReference type="InParanoid" id="C4JPZ3"/>
<dbReference type="PANTHER" id="PTHR28052:SF1">
    <property type="entry name" value="UPF0545 PROTEIN C22ORF39"/>
    <property type="match status" value="1"/>
</dbReference>
<gene>
    <name evidence="3" type="ORF">UREG_03226</name>
</gene>
<feature type="compositionally biased region" description="Basic and acidic residues" evidence="2">
    <location>
        <begin position="21"/>
        <end position="32"/>
    </location>
</feature>
<dbReference type="OMA" id="FGGQWVN"/>
<evidence type="ECO:0000313" key="3">
    <source>
        <dbReference type="EMBL" id="EEP78380.1"/>
    </source>
</evidence>
<feature type="region of interest" description="Disordered" evidence="2">
    <location>
        <begin position="1"/>
        <end position="104"/>
    </location>
</feature>
<dbReference type="VEuPathDB" id="FungiDB:UREG_03226"/>
<evidence type="ECO:0000256" key="2">
    <source>
        <dbReference type="SAM" id="MobiDB-lite"/>
    </source>
</evidence>
<dbReference type="GeneID" id="8439657"/>
<dbReference type="eggNOG" id="ENOG502S4MN">
    <property type="taxonomic scope" value="Eukaryota"/>
</dbReference>
<feature type="compositionally biased region" description="Low complexity" evidence="2">
    <location>
        <begin position="71"/>
        <end position="92"/>
    </location>
</feature>
<reference evidence="4" key="1">
    <citation type="journal article" date="2009" name="Genome Res.">
        <title>Comparative genomic analyses of the human fungal pathogens Coccidioides and their relatives.</title>
        <authorList>
            <person name="Sharpton T.J."/>
            <person name="Stajich J.E."/>
            <person name="Rounsley S.D."/>
            <person name="Gardner M.J."/>
            <person name="Wortman J.R."/>
            <person name="Jordar V.S."/>
            <person name="Maiti R."/>
            <person name="Kodira C.D."/>
            <person name="Neafsey D.E."/>
            <person name="Zeng Q."/>
            <person name="Hung C.-Y."/>
            <person name="McMahan C."/>
            <person name="Muszewska A."/>
            <person name="Grynberg M."/>
            <person name="Mandel M.A."/>
            <person name="Kellner E.M."/>
            <person name="Barker B.M."/>
            <person name="Galgiani J.N."/>
            <person name="Orbach M.J."/>
            <person name="Kirkland T.N."/>
            <person name="Cole G.T."/>
            <person name="Henn M.R."/>
            <person name="Birren B.W."/>
            <person name="Taylor J.W."/>
        </authorList>
    </citation>
    <scope>NUCLEOTIDE SEQUENCE [LARGE SCALE GENOMIC DNA]</scope>
    <source>
        <strain evidence="4">UAMH 1704</strain>
    </source>
</reference>
<feature type="coiled-coil region" evidence="1">
    <location>
        <begin position="198"/>
        <end position="225"/>
    </location>
</feature>
<accession>C4JPZ3</accession>
<organism evidence="3 4">
    <name type="scientific">Uncinocarpus reesii (strain UAMH 1704)</name>
    <dbReference type="NCBI Taxonomy" id="336963"/>
    <lineage>
        <taxon>Eukaryota</taxon>
        <taxon>Fungi</taxon>
        <taxon>Dikarya</taxon>
        <taxon>Ascomycota</taxon>
        <taxon>Pezizomycotina</taxon>
        <taxon>Eurotiomycetes</taxon>
        <taxon>Eurotiomycetidae</taxon>
        <taxon>Onygenales</taxon>
        <taxon>Onygenaceae</taxon>
        <taxon>Uncinocarpus</taxon>
    </lineage>
</organism>
<protein>
    <recommendedName>
        <fullName evidence="5">Early meiotic induction protein 1</fullName>
    </recommendedName>
</protein>
<evidence type="ECO:0000256" key="1">
    <source>
        <dbReference type="SAM" id="Coils"/>
    </source>
</evidence>
<dbReference type="Proteomes" id="UP000002058">
    <property type="component" value="Unassembled WGS sequence"/>
</dbReference>
<dbReference type="OrthoDB" id="2017405at2759"/>
<dbReference type="PANTHER" id="PTHR28052">
    <property type="entry name" value="UPF0545 PROTEIN C22ORF39"/>
    <property type="match status" value="1"/>
</dbReference>
<dbReference type="Pfam" id="PF11326">
    <property type="entry name" value="PANTS-like"/>
    <property type="match status" value="1"/>
</dbReference>
<dbReference type="RefSeq" id="XP_002543709.1">
    <property type="nucleotide sequence ID" value="XM_002543663.1"/>
</dbReference>
<keyword evidence="1" id="KW-0175">Coiled coil</keyword>
<dbReference type="KEGG" id="ure:UREG_03226"/>
<dbReference type="InterPro" id="IPR021475">
    <property type="entry name" value="Pants/Emi1-like"/>
</dbReference>